<evidence type="ECO:0000313" key="1">
    <source>
        <dbReference type="EMBL" id="NVD27730.1"/>
    </source>
</evidence>
<gene>
    <name evidence="1" type="ORF">HUO14_07430</name>
</gene>
<sequence>MLSTLLLFAAAGLQPAMPSHGLLTIEGLDCISSQIPADRAQAYYALARRGKEAEAFEKERSLAEKCQTEHRWSDIQTRNAFRISVMDGWLLEEGLIERIRNLGDFKPFLDQYYADNVSATGRQMLEDVFQSGKMDQDLTAAGYPEQAEMREWVHDYFEWRATLWGIEDDFRNGELRQ</sequence>
<evidence type="ECO:0000313" key="2">
    <source>
        <dbReference type="Proteomes" id="UP000652427"/>
    </source>
</evidence>
<reference evidence="1 2" key="1">
    <citation type="submission" date="2020-06" db="EMBL/GenBank/DDBJ databases">
        <authorList>
            <person name="Kim S.-J."/>
            <person name="Park S.-J."/>
        </authorList>
    </citation>
    <scope>NUCLEOTIDE SEQUENCE [LARGE SCALE GENOMIC DNA]</scope>
    <source>
        <strain evidence="1 2">SW-151</strain>
    </source>
</reference>
<dbReference type="EMBL" id="JABWMH010000002">
    <property type="protein sequence ID" value="NVD27730.1"/>
    <property type="molecule type" value="Genomic_DNA"/>
</dbReference>
<comment type="caution">
    <text evidence="1">The sequence shown here is derived from an EMBL/GenBank/DDBJ whole genome shotgun (WGS) entry which is preliminary data.</text>
</comment>
<protein>
    <submittedName>
        <fullName evidence="1">Uncharacterized protein</fullName>
    </submittedName>
</protein>
<proteinExistence type="predicted"/>
<name>A0ABX2N219_9SPHN</name>
<accession>A0ABX2N219</accession>
<organism evidence="1 2">
    <name type="scientific">Parasphingorhabdus flavimaris</name>
    <dbReference type="NCBI Taxonomy" id="266812"/>
    <lineage>
        <taxon>Bacteria</taxon>
        <taxon>Pseudomonadati</taxon>
        <taxon>Pseudomonadota</taxon>
        <taxon>Alphaproteobacteria</taxon>
        <taxon>Sphingomonadales</taxon>
        <taxon>Sphingomonadaceae</taxon>
        <taxon>Parasphingorhabdus</taxon>
    </lineage>
</organism>
<keyword evidence="2" id="KW-1185">Reference proteome</keyword>
<dbReference type="RefSeq" id="WP_176279222.1">
    <property type="nucleotide sequence ID" value="NZ_JABWMH010000002.1"/>
</dbReference>
<dbReference type="Proteomes" id="UP000652427">
    <property type="component" value="Unassembled WGS sequence"/>
</dbReference>